<organism evidence="10 11">
    <name type="scientific">Phialemonium atrogriseum</name>
    <dbReference type="NCBI Taxonomy" id="1093897"/>
    <lineage>
        <taxon>Eukaryota</taxon>
        <taxon>Fungi</taxon>
        <taxon>Dikarya</taxon>
        <taxon>Ascomycota</taxon>
        <taxon>Pezizomycotina</taxon>
        <taxon>Sordariomycetes</taxon>
        <taxon>Sordariomycetidae</taxon>
        <taxon>Cephalothecales</taxon>
        <taxon>Cephalothecaceae</taxon>
        <taxon>Phialemonium</taxon>
    </lineage>
</organism>
<evidence type="ECO:0000256" key="1">
    <source>
        <dbReference type="ARBA" id="ARBA00008078"/>
    </source>
</evidence>
<dbReference type="Pfam" id="PF01974">
    <property type="entry name" value="tRNA_int_endo"/>
    <property type="match status" value="1"/>
</dbReference>
<feature type="compositionally biased region" description="Basic and acidic residues" evidence="8">
    <location>
        <begin position="261"/>
        <end position="272"/>
    </location>
</feature>
<feature type="domain" description="tRNA intron endonuclease catalytic" evidence="9">
    <location>
        <begin position="440"/>
        <end position="529"/>
    </location>
</feature>
<dbReference type="InterPro" id="IPR011856">
    <property type="entry name" value="tRNA_endonuc-like_dom_sf"/>
</dbReference>
<accession>A0AAJ0BY00</accession>
<reference evidence="10" key="1">
    <citation type="submission" date="2023-06" db="EMBL/GenBank/DDBJ databases">
        <title>Genome-scale phylogeny and comparative genomics of the fungal order Sordariales.</title>
        <authorList>
            <consortium name="Lawrence Berkeley National Laboratory"/>
            <person name="Hensen N."/>
            <person name="Bonometti L."/>
            <person name="Westerberg I."/>
            <person name="Brannstrom I.O."/>
            <person name="Guillou S."/>
            <person name="Cros-Aarteil S."/>
            <person name="Calhoun S."/>
            <person name="Haridas S."/>
            <person name="Kuo A."/>
            <person name="Mondo S."/>
            <person name="Pangilinan J."/>
            <person name="Riley R."/>
            <person name="Labutti K."/>
            <person name="Andreopoulos B."/>
            <person name="Lipzen A."/>
            <person name="Chen C."/>
            <person name="Yanf M."/>
            <person name="Daum C."/>
            <person name="Ng V."/>
            <person name="Clum A."/>
            <person name="Steindorff A."/>
            <person name="Ohm R."/>
            <person name="Martin F."/>
            <person name="Silar P."/>
            <person name="Natvig D."/>
            <person name="Lalanne C."/>
            <person name="Gautier V."/>
            <person name="Ament-Velasquez S.L."/>
            <person name="Kruys A."/>
            <person name="Hutchinson M.I."/>
            <person name="Powell A.J."/>
            <person name="Barry K."/>
            <person name="Miller A.N."/>
            <person name="Grigoriev I.V."/>
            <person name="Debuchy R."/>
            <person name="Gladieux P."/>
            <person name="Thoren M.H."/>
            <person name="Johannesson H."/>
        </authorList>
    </citation>
    <scope>NUCLEOTIDE SEQUENCE</scope>
    <source>
        <strain evidence="10">8032-3</strain>
    </source>
</reference>
<evidence type="ECO:0000256" key="2">
    <source>
        <dbReference type="ARBA" id="ARBA00012573"/>
    </source>
</evidence>
<evidence type="ECO:0000256" key="8">
    <source>
        <dbReference type="SAM" id="MobiDB-lite"/>
    </source>
</evidence>
<dbReference type="GO" id="GO:0005737">
    <property type="term" value="C:cytoplasm"/>
    <property type="evidence" value="ECO:0007669"/>
    <property type="project" value="TreeGrafter"/>
</dbReference>
<sequence length="572" mass="63217">MSKTASTPGEVIPQAGPPKPRSIPPHQLHVLPAPIRTFPLPAFYPSNPVSLLHLVYAWLKHTISPPPAEPSTVHKGTWDPKTRSVHITDPASMRAMWEQGFYGKGSLSRSEPNWLKREQIRRGVAAGNVSEEYTASRREQRRVVKWERARIEQEAIERTRFEEALSAAEDQKLIPTGHPQRKPPLRLPPPKPPVGPLELLALPNSIADLHDAQGNAGTHSMHVQEPGATSVNGTLLPPPALERDAVPHHDEPRHSNGVNHLETDKSGAHPNDHAGMNGPANGTLNGSLSPLSPCVAKDGSKSSPPGKESEEQQPLKHRKSVRFSPRVESTTFQLSDPPNPNHSAALPQNSTARDVNGVASESTNSPSDADEVITNKEHLQLSPEEAFFLVFAIGALTVVDGATNSPIPPEQLFTLFRSYSHFPPRISGSSVGDLQPQDPFLVHYAVYHHFRSLGFVPRHGIKFGVDWLLYQRGPVFDHAEFGLIVIPSFSDPWWKEHGHHPPKKSWQWLHGVNRVLSHVLKSLVIVYVDIPPPPAFDEAMASRDGNGGIAAALKKYRIREIMVRRWSSNRNR</sequence>
<dbReference type="GO" id="GO:0003676">
    <property type="term" value="F:nucleic acid binding"/>
    <property type="evidence" value="ECO:0007669"/>
    <property type="project" value="InterPro"/>
</dbReference>
<dbReference type="RefSeq" id="XP_060282564.1">
    <property type="nucleotide sequence ID" value="XM_060430046.1"/>
</dbReference>
<feature type="compositionally biased region" description="Polar residues" evidence="8">
    <location>
        <begin position="280"/>
        <end position="290"/>
    </location>
</feature>
<dbReference type="GO" id="GO:0000213">
    <property type="term" value="F:tRNA-intron lyase activity"/>
    <property type="evidence" value="ECO:0007669"/>
    <property type="project" value="UniProtKB-EC"/>
</dbReference>
<keyword evidence="10" id="KW-0540">Nuclease</keyword>
<dbReference type="CDD" id="cd22363">
    <property type="entry name" value="tRNA-intron_lyase_C"/>
    <property type="match status" value="1"/>
</dbReference>
<feature type="compositionally biased region" description="Polar residues" evidence="8">
    <location>
        <begin position="327"/>
        <end position="336"/>
    </location>
</feature>
<feature type="compositionally biased region" description="Basic and acidic residues" evidence="8">
    <location>
        <begin position="241"/>
        <end position="254"/>
    </location>
</feature>
<dbReference type="SUPFAM" id="SSF53032">
    <property type="entry name" value="tRNA-intron endonuclease catalytic domain-like"/>
    <property type="match status" value="1"/>
</dbReference>
<feature type="compositionally biased region" description="Polar residues" evidence="8">
    <location>
        <begin position="346"/>
        <end position="367"/>
    </location>
</feature>
<gene>
    <name evidence="10" type="ORF">QBC33DRAFT_560252</name>
</gene>
<evidence type="ECO:0000256" key="3">
    <source>
        <dbReference type="ARBA" id="ARBA00022694"/>
    </source>
</evidence>
<evidence type="ECO:0000313" key="11">
    <source>
        <dbReference type="Proteomes" id="UP001244011"/>
    </source>
</evidence>
<evidence type="ECO:0000256" key="7">
    <source>
        <dbReference type="PIRSR" id="PIRSR011789-1"/>
    </source>
</evidence>
<keyword evidence="11" id="KW-1185">Reference proteome</keyword>
<feature type="active site" evidence="7">
    <location>
        <position position="521"/>
    </location>
</feature>
<name>A0AAJ0BY00_9PEZI</name>
<dbReference type="PANTHER" id="PTHR21227:SF0">
    <property type="entry name" value="TRNA-SPLICING ENDONUCLEASE SUBUNIT SEN2"/>
    <property type="match status" value="1"/>
</dbReference>
<comment type="catalytic activity">
    <reaction evidence="6">
        <text>pretRNA = a 3'-half-tRNA molecule with a 5'-OH end + a 5'-half-tRNA molecule with a 2',3'-cyclic phosphate end + an intron with a 2',3'-cyclic phosphate and a 5'-hydroxyl terminus.</text>
        <dbReference type="EC" id="4.6.1.16"/>
    </reaction>
</comment>
<dbReference type="InterPro" id="IPR016589">
    <property type="entry name" value="tRNA_splic_SEN2"/>
</dbReference>
<feature type="region of interest" description="Disordered" evidence="8">
    <location>
        <begin position="210"/>
        <end position="370"/>
    </location>
</feature>
<keyword evidence="10" id="KW-0378">Hydrolase</keyword>
<feature type="active site" evidence="7">
    <location>
        <position position="478"/>
    </location>
</feature>
<dbReference type="GeneID" id="85313233"/>
<dbReference type="EMBL" id="MU839012">
    <property type="protein sequence ID" value="KAK1766351.1"/>
    <property type="molecule type" value="Genomic_DNA"/>
</dbReference>
<feature type="compositionally biased region" description="Pro residues" evidence="8">
    <location>
        <begin position="185"/>
        <end position="195"/>
    </location>
</feature>
<feature type="region of interest" description="Disordered" evidence="8">
    <location>
        <begin position="1"/>
        <end position="26"/>
    </location>
</feature>
<dbReference type="Gene3D" id="3.40.1350.10">
    <property type="match status" value="1"/>
</dbReference>
<dbReference type="AlphaFoldDB" id="A0AAJ0BY00"/>
<dbReference type="GO" id="GO:0000214">
    <property type="term" value="C:tRNA-intron endonuclease complex"/>
    <property type="evidence" value="ECO:0007669"/>
    <property type="project" value="InterPro"/>
</dbReference>
<keyword evidence="10" id="KW-0255">Endonuclease</keyword>
<comment type="similarity">
    <text evidence="1">Belongs to the tRNA-intron endonuclease family.</text>
</comment>
<dbReference type="InterPro" id="IPR006676">
    <property type="entry name" value="tRNA_splic"/>
</dbReference>
<dbReference type="PANTHER" id="PTHR21227">
    <property type="entry name" value="TRNA-SPLICING ENDONUCLEASE SUBUNIT SEN2"/>
    <property type="match status" value="1"/>
</dbReference>
<dbReference type="EC" id="4.6.1.16" evidence="2"/>
<evidence type="ECO:0000313" key="10">
    <source>
        <dbReference type="EMBL" id="KAK1766351.1"/>
    </source>
</evidence>
<evidence type="ECO:0000256" key="4">
    <source>
        <dbReference type="ARBA" id="ARBA00023239"/>
    </source>
</evidence>
<keyword evidence="3" id="KW-0819">tRNA processing</keyword>
<proteinExistence type="inferred from homology"/>
<dbReference type="GO" id="GO:0000379">
    <property type="term" value="P:tRNA-type intron splice site recognition and cleavage"/>
    <property type="evidence" value="ECO:0007669"/>
    <property type="project" value="TreeGrafter"/>
</dbReference>
<comment type="caution">
    <text evidence="10">The sequence shown here is derived from an EMBL/GenBank/DDBJ whole genome shotgun (WGS) entry which is preliminary data.</text>
</comment>
<dbReference type="Proteomes" id="UP001244011">
    <property type="component" value="Unassembled WGS sequence"/>
</dbReference>
<evidence type="ECO:0000256" key="5">
    <source>
        <dbReference type="ARBA" id="ARBA00032432"/>
    </source>
</evidence>
<evidence type="ECO:0000259" key="9">
    <source>
        <dbReference type="Pfam" id="PF01974"/>
    </source>
</evidence>
<feature type="active site" evidence="7">
    <location>
        <position position="470"/>
    </location>
</feature>
<dbReference type="InterPro" id="IPR006677">
    <property type="entry name" value="tRNA_intron_Endonuc_cat-like"/>
</dbReference>
<dbReference type="PIRSF" id="PIRSF011789">
    <property type="entry name" value="tRNA_splic_SEN2"/>
    <property type="match status" value="1"/>
</dbReference>
<evidence type="ECO:0000256" key="6">
    <source>
        <dbReference type="ARBA" id="ARBA00034031"/>
    </source>
</evidence>
<feature type="region of interest" description="Disordered" evidence="8">
    <location>
        <begin position="167"/>
        <end position="198"/>
    </location>
</feature>
<dbReference type="FunFam" id="3.40.1350.10:FF:000007">
    <property type="entry name" value="tRNA-splicing endonuclease subunit Sen2"/>
    <property type="match status" value="1"/>
</dbReference>
<dbReference type="InterPro" id="IPR036167">
    <property type="entry name" value="tRNA_intron_Endo_cat-like_sf"/>
</dbReference>
<protein>
    <recommendedName>
        <fullName evidence="2">tRNA-intron lyase</fullName>
        <ecNumber evidence="2">4.6.1.16</ecNumber>
    </recommendedName>
    <alternativeName>
        <fullName evidence="5">tRNA-intron endonuclease Sen2</fullName>
    </alternativeName>
</protein>
<keyword evidence="4" id="KW-0456">Lyase</keyword>